<evidence type="ECO:0000313" key="3">
    <source>
        <dbReference type="Proteomes" id="UP000030760"/>
    </source>
</evidence>
<organism evidence="2 3">
    <name type="scientific">Streptomyces bottropensis ATCC 25435</name>
    <dbReference type="NCBI Taxonomy" id="1054862"/>
    <lineage>
        <taxon>Bacteria</taxon>
        <taxon>Bacillati</taxon>
        <taxon>Actinomycetota</taxon>
        <taxon>Actinomycetes</taxon>
        <taxon>Kitasatosporales</taxon>
        <taxon>Streptomycetaceae</taxon>
        <taxon>Streptomyces</taxon>
    </lineage>
</organism>
<proteinExistence type="predicted"/>
<sequence>MLDGRHERTPGGPWGGGGSGSCGCRKGGGGRGAGESAPGAGVKREGPSQAVRGRGGAVWEKGRS</sequence>
<protein>
    <submittedName>
        <fullName evidence="2">Uncharacterized protein</fullName>
    </submittedName>
</protein>
<feature type="region of interest" description="Disordered" evidence="1">
    <location>
        <begin position="1"/>
        <end position="64"/>
    </location>
</feature>
<dbReference type="EMBL" id="KB405096">
    <property type="protein sequence ID" value="EMF51684.1"/>
    <property type="molecule type" value="Genomic_DNA"/>
</dbReference>
<gene>
    <name evidence="2" type="ORF">SBD_7388</name>
</gene>
<name>M3FI56_9ACTN</name>
<dbReference type="Proteomes" id="UP000030760">
    <property type="component" value="Unassembled WGS sequence"/>
</dbReference>
<dbReference type="PROSITE" id="PS51257">
    <property type="entry name" value="PROKAR_LIPOPROTEIN"/>
    <property type="match status" value="1"/>
</dbReference>
<evidence type="ECO:0000256" key="1">
    <source>
        <dbReference type="SAM" id="MobiDB-lite"/>
    </source>
</evidence>
<feature type="compositionally biased region" description="Gly residues" evidence="1">
    <location>
        <begin position="12"/>
        <end position="33"/>
    </location>
</feature>
<dbReference type="AlphaFoldDB" id="M3FI56"/>
<reference evidence="3" key="1">
    <citation type="journal article" date="2013" name="Genome Announc.">
        <title>Draft Genome Sequence of Streptomyces bottropensis ATCC 25435, a Bottromycin-Producing Actinomycete.</title>
        <authorList>
            <person name="Zhang H."/>
            <person name="Zhou W."/>
            <person name="Zhuang Y."/>
            <person name="Liang X."/>
            <person name="Liu T."/>
        </authorList>
    </citation>
    <scope>NUCLEOTIDE SEQUENCE [LARGE SCALE GENOMIC DNA]</scope>
    <source>
        <strain evidence="3">ATCC 25435</strain>
    </source>
</reference>
<evidence type="ECO:0000313" key="2">
    <source>
        <dbReference type="EMBL" id="EMF51684.1"/>
    </source>
</evidence>
<accession>M3FI56</accession>